<reference evidence="3" key="1">
    <citation type="submission" date="2022-11" db="UniProtKB">
        <authorList>
            <consortium name="WormBaseParasite"/>
        </authorList>
    </citation>
    <scope>IDENTIFICATION</scope>
</reference>
<feature type="chain" id="PRO_5037056151" evidence="1">
    <location>
        <begin position="21"/>
        <end position="64"/>
    </location>
</feature>
<dbReference type="Proteomes" id="UP000887565">
    <property type="component" value="Unplaced"/>
</dbReference>
<proteinExistence type="predicted"/>
<keyword evidence="1" id="KW-0732">Signal</keyword>
<organism evidence="2 3">
    <name type="scientific">Romanomermis culicivorax</name>
    <name type="common">Nematode worm</name>
    <dbReference type="NCBI Taxonomy" id="13658"/>
    <lineage>
        <taxon>Eukaryota</taxon>
        <taxon>Metazoa</taxon>
        <taxon>Ecdysozoa</taxon>
        <taxon>Nematoda</taxon>
        <taxon>Enoplea</taxon>
        <taxon>Dorylaimia</taxon>
        <taxon>Mermithida</taxon>
        <taxon>Mermithoidea</taxon>
        <taxon>Mermithidae</taxon>
        <taxon>Romanomermis</taxon>
    </lineage>
</organism>
<keyword evidence="2" id="KW-1185">Reference proteome</keyword>
<accession>A0A915I766</accession>
<protein>
    <submittedName>
        <fullName evidence="3">Uncharacterized protein</fullName>
    </submittedName>
</protein>
<evidence type="ECO:0000313" key="3">
    <source>
        <dbReference type="WBParaSite" id="nRc.2.0.1.t09988-RA"/>
    </source>
</evidence>
<evidence type="ECO:0000313" key="2">
    <source>
        <dbReference type="Proteomes" id="UP000887565"/>
    </source>
</evidence>
<dbReference type="AlphaFoldDB" id="A0A915I766"/>
<name>A0A915I766_ROMCU</name>
<feature type="signal peptide" evidence="1">
    <location>
        <begin position="1"/>
        <end position="20"/>
    </location>
</feature>
<evidence type="ECO:0000256" key="1">
    <source>
        <dbReference type="SAM" id="SignalP"/>
    </source>
</evidence>
<sequence>MFGRTLFMLLLLMALNLSQARPIIIDTMYGKIQGFEMTTADGAKANVFLAYQTQAASSALMDTW</sequence>
<dbReference type="WBParaSite" id="nRc.2.0.1.t09988-RA">
    <property type="protein sequence ID" value="nRc.2.0.1.t09988-RA"/>
    <property type="gene ID" value="nRc.2.0.1.g09988"/>
</dbReference>